<evidence type="ECO:0000313" key="7">
    <source>
        <dbReference type="EMBL" id="TDY46240.1"/>
    </source>
</evidence>
<evidence type="ECO:0000256" key="3">
    <source>
        <dbReference type="ARBA" id="ARBA00022692"/>
    </source>
</evidence>
<evidence type="ECO:0000256" key="2">
    <source>
        <dbReference type="ARBA" id="ARBA00022475"/>
    </source>
</evidence>
<dbReference type="OrthoDB" id="5638726at2"/>
<dbReference type="GO" id="GO:0005886">
    <property type="term" value="C:plasma membrane"/>
    <property type="evidence" value="ECO:0007669"/>
    <property type="project" value="UniProtKB-SubCell"/>
</dbReference>
<dbReference type="Proteomes" id="UP000294581">
    <property type="component" value="Unassembled WGS sequence"/>
</dbReference>
<dbReference type="InterPro" id="IPR001123">
    <property type="entry name" value="LeuE-type"/>
</dbReference>
<feature type="transmembrane region" description="Helical" evidence="6">
    <location>
        <begin position="42"/>
        <end position="66"/>
    </location>
</feature>
<dbReference type="PANTHER" id="PTHR30086">
    <property type="entry name" value="ARGININE EXPORTER PROTEIN ARGO"/>
    <property type="match status" value="1"/>
</dbReference>
<name>A0A4R8LLL5_9BACL</name>
<keyword evidence="2" id="KW-1003">Cell membrane</keyword>
<keyword evidence="4 6" id="KW-1133">Transmembrane helix</keyword>
<dbReference type="RefSeq" id="WP_134159613.1">
    <property type="nucleotide sequence ID" value="NZ_SORF01000007.1"/>
</dbReference>
<feature type="transmembrane region" description="Helical" evidence="6">
    <location>
        <begin position="147"/>
        <end position="171"/>
    </location>
</feature>
<evidence type="ECO:0000256" key="6">
    <source>
        <dbReference type="SAM" id="Phobius"/>
    </source>
</evidence>
<organism evidence="7 8">
    <name type="scientific">Alicyclobacillus sacchari</name>
    <dbReference type="NCBI Taxonomy" id="392010"/>
    <lineage>
        <taxon>Bacteria</taxon>
        <taxon>Bacillati</taxon>
        <taxon>Bacillota</taxon>
        <taxon>Bacilli</taxon>
        <taxon>Bacillales</taxon>
        <taxon>Alicyclobacillaceae</taxon>
        <taxon>Alicyclobacillus</taxon>
    </lineage>
</organism>
<keyword evidence="8" id="KW-1185">Reference proteome</keyword>
<feature type="transmembrane region" description="Helical" evidence="6">
    <location>
        <begin position="183"/>
        <end position="203"/>
    </location>
</feature>
<gene>
    <name evidence="7" type="ORF">C7445_10714</name>
</gene>
<evidence type="ECO:0000256" key="4">
    <source>
        <dbReference type="ARBA" id="ARBA00022989"/>
    </source>
</evidence>
<dbReference type="PANTHER" id="PTHR30086:SF20">
    <property type="entry name" value="ARGININE EXPORTER PROTEIN ARGO-RELATED"/>
    <property type="match status" value="1"/>
</dbReference>
<evidence type="ECO:0000256" key="1">
    <source>
        <dbReference type="ARBA" id="ARBA00004651"/>
    </source>
</evidence>
<evidence type="ECO:0000313" key="8">
    <source>
        <dbReference type="Proteomes" id="UP000294581"/>
    </source>
</evidence>
<sequence>MLAAALHGLLLSIALIMPIGMQNGFLLSQGAMHKRWLGAAPAVVAAALCDTLLIALAVLGVSAAAFHIIWLRLAFGIVGICFLLYMGWATWREEPRDTDQGDQGVWNIKRQVTFAASVSLLNPHALLDTLAVIGGSATVYTAWSTKLAFGAACAAVSWIWFFVLMTIGHMASRAAAGMGTKRIINRLSALMMCASAVYLGYILSTFR</sequence>
<dbReference type="EMBL" id="SORF01000007">
    <property type="protein sequence ID" value="TDY46240.1"/>
    <property type="molecule type" value="Genomic_DNA"/>
</dbReference>
<protein>
    <submittedName>
        <fullName evidence="7">L-lysine exporter family protein LysE/ArgO</fullName>
    </submittedName>
</protein>
<dbReference type="GO" id="GO:0015171">
    <property type="term" value="F:amino acid transmembrane transporter activity"/>
    <property type="evidence" value="ECO:0007669"/>
    <property type="project" value="TreeGrafter"/>
</dbReference>
<accession>A0A4R8LLL5</accession>
<keyword evidence="5 6" id="KW-0472">Membrane</keyword>
<keyword evidence="3 6" id="KW-0812">Transmembrane</keyword>
<feature type="transmembrane region" description="Helical" evidence="6">
    <location>
        <begin position="73"/>
        <end position="91"/>
    </location>
</feature>
<proteinExistence type="predicted"/>
<comment type="subcellular location">
    <subcellularLocation>
        <location evidence="1">Cell membrane</location>
        <topology evidence="1">Multi-pass membrane protein</topology>
    </subcellularLocation>
</comment>
<reference evidence="7 8" key="1">
    <citation type="submission" date="2019-03" db="EMBL/GenBank/DDBJ databases">
        <title>Genomic Encyclopedia of Type Strains, Phase IV (KMG-IV): sequencing the most valuable type-strain genomes for metagenomic binning, comparative biology and taxonomic classification.</title>
        <authorList>
            <person name="Goeker M."/>
        </authorList>
    </citation>
    <scope>NUCLEOTIDE SEQUENCE [LARGE SCALE GENOMIC DNA]</scope>
    <source>
        <strain evidence="7 8">DSM 17974</strain>
    </source>
</reference>
<evidence type="ECO:0000256" key="5">
    <source>
        <dbReference type="ARBA" id="ARBA00023136"/>
    </source>
</evidence>
<dbReference type="Pfam" id="PF01810">
    <property type="entry name" value="LysE"/>
    <property type="match status" value="1"/>
</dbReference>
<dbReference type="AlphaFoldDB" id="A0A4R8LLL5"/>
<comment type="caution">
    <text evidence="7">The sequence shown here is derived from an EMBL/GenBank/DDBJ whole genome shotgun (WGS) entry which is preliminary data.</text>
</comment>